<dbReference type="KEGG" id="mee:DA075_04780"/>
<gene>
    <name evidence="3" type="ORF">DA075_04780</name>
</gene>
<dbReference type="Pfam" id="PF00248">
    <property type="entry name" value="Aldo_ket_red"/>
    <property type="match status" value="1"/>
</dbReference>
<organism evidence="3 4">
    <name type="scientific">Methylobacterium currus</name>
    <dbReference type="NCBI Taxonomy" id="2051553"/>
    <lineage>
        <taxon>Bacteria</taxon>
        <taxon>Pseudomonadati</taxon>
        <taxon>Pseudomonadota</taxon>
        <taxon>Alphaproteobacteria</taxon>
        <taxon>Hyphomicrobiales</taxon>
        <taxon>Methylobacteriaceae</taxon>
        <taxon>Methylobacterium</taxon>
    </lineage>
</organism>
<dbReference type="InterPro" id="IPR023210">
    <property type="entry name" value="NADP_OxRdtase_dom"/>
</dbReference>
<feature type="domain" description="NADP-dependent oxidoreductase" evidence="2">
    <location>
        <begin position="18"/>
        <end position="322"/>
    </location>
</feature>
<evidence type="ECO:0000256" key="1">
    <source>
        <dbReference type="ARBA" id="ARBA00023002"/>
    </source>
</evidence>
<dbReference type="PANTHER" id="PTHR43364:SF18">
    <property type="entry name" value="OXIDOREDUCTASE"/>
    <property type="match status" value="1"/>
</dbReference>
<proteinExistence type="predicted"/>
<reference evidence="3 4" key="1">
    <citation type="submission" date="2018-04" db="EMBL/GenBank/DDBJ databases">
        <title>Methylobacterium sp. PR1016A genome.</title>
        <authorList>
            <person name="Park W."/>
        </authorList>
    </citation>
    <scope>NUCLEOTIDE SEQUENCE [LARGE SCALE GENOMIC DNA]</scope>
    <source>
        <strain evidence="3 4">PR1016A</strain>
    </source>
</reference>
<name>A0A2R4WFM1_9HYPH</name>
<dbReference type="Gene3D" id="3.20.20.100">
    <property type="entry name" value="NADP-dependent oxidoreductase domain"/>
    <property type="match status" value="1"/>
</dbReference>
<dbReference type="SUPFAM" id="SSF51430">
    <property type="entry name" value="NAD(P)-linked oxidoreductase"/>
    <property type="match status" value="1"/>
</dbReference>
<dbReference type="RefSeq" id="WP_099952245.1">
    <property type="nucleotide sequence ID" value="NZ_CP028843.1"/>
</dbReference>
<dbReference type="GO" id="GO:0005829">
    <property type="term" value="C:cytosol"/>
    <property type="evidence" value="ECO:0007669"/>
    <property type="project" value="UniProtKB-ARBA"/>
</dbReference>
<keyword evidence="1" id="KW-0560">Oxidoreductase</keyword>
<dbReference type="AlphaFoldDB" id="A0A2R4WFM1"/>
<accession>A0A2R4WFM1</accession>
<dbReference type="InterPro" id="IPR036812">
    <property type="entry name" value="NAD(P)_OxRdtase_dom_sf"/>
</dbReference>
<evidence type="ECO:0000259" key="2">
    <source>
        <dbReference type="Pfam" id="PF00248"/>
    </source>
</evidence>
<dbReference type="CDD" id="cd19091">
    <property type="entry name" value="AKR_PsAKR"/>
    <property type="match status" value="1"/>
</dbReference>
<dbReference type="InterPro" id="IPR050523">
    <property type="entry name" value="AKR_Detox_Biosynth"/>
</dbReference>
<sequence>MEYRQFGRSGLKVPVLSLGTGTFGGSNEFFQRWGQTDVAEASRMVDLCLEAGVNFFDTADIYSQGASEEILGQALKGKRNRALISTKATFPMGEGPNEIGPNDMGSSRYHLVRACEASLRRLGTDHIDVYFMHGFDALTPVDETLRALDDLVRAGKIGYIGASNFSGWQLMKALSTSERYGLARYVAYQGYYSLVGRHYEWELMPLGLDQGVALMVWSPLGWGRLTGKIRRGANTSGRIASGGAEGGPPVADEALFRVVDVLDELAAETGRSVAQVALNWLLSRPTVANIVVGARNEEQLKQNLGAVGWTLDPAQIARLDAASQETPIYPYWHQKGFDERNPKPTTW</sequence>
<evidence type="ECO:0000313" key="3">
    <source>
        <dbReference type="EMBL" id="AWB20336.1"/>
    </source>
</evidence>
<dbReference type="EMBL" id="CP028843">
    <property type="protein sequence ID" value="AWB20336.1"/>
    <property type="molecule type" value="Genomic_DNA"/>
</dbReference>
<protein>
    <submittedName>
        <fullName evidence="3">Aldo/keto reductase</fullName>
    </submittedName>
</protein>
<keyword evidence="4" id="KW-1185">Reference proteome</keyword>
<dbReference type="OrthoDB" id="9803483at2"/>
<dbReference type="PANTHER" id="PTHR43364">
    <property type="entry name" value="NADH-SPECIFIC METHYLGLYOXAL REDUCTASE-RELATED"/>
    <property type="match status" value="1"/>
</dbReference>
<dbReference type="FunFam" id="3.20.20.100:FF:000004">
    <property type="entry name" value="Oxidoreductase, aldo/keto reductase"/>
    <property type="match status" value="1"/>
</dbReference>
<dbReference type="GO" id="GO:0016491">
    <property type="term" value="F:oxidoreductase activity"/>
    <property type="evidence" value="ECO:0007669"/>
    <property type="project" value="UniProtKB-KW"/>
</dbReference>
<evidence type="ECO:0000313" key="4">
    <source>
        <dbReference type="Proteomes" id="UP000244755"/>
    </source>
</evidence>
<dbReference type="Proteomes" id="UP000244755">
    <property type="component" value="Chromosome 1"/>
</dbReference>